<comment type="catalytic activity">
    <reaction evidence="11">
        <text>dTTP + alpha-D-glucose 1-phosphate + H(+) = dTDP-alpha-D-glucose + diphosphate</text>
        <dbReference type="Rhea" id="RHEA:15225"/>
        <dbReference type="ChEBI" id="CHEBI:15378"/>
        <dbReference type="ChEBI" id="CHEBI:33019"/>
        <dbReference type="ChEBI" id="CHEBI:37568"/>
        <dbReference type="ChEBI" id="CHEBI:57477"/>
        <dbReference type="ChEBI" id="CHEBI:58601"/>
        <dbReference type="EC" id="2.7.7.24"/>
    </reaction>
</comment>
<protein>
    <recommendedName>
        <fullName evidence="4">Glucose-1-phosphate thymidylyltransferase</fullName>
        <ecNumber evidence="3">2.7.7.24</ecNumber>
    </recommendedName>
    <alternativeName>
        <fullName evidence="10">dTDP-glucose pyrophosphorylase</fullName>
    </alternativeName>
    <alternativeName>
        <fullName evidence="9">dTDP-glucose synthase</fullName>
    </alternativeName>
</protein>
<evidence type="ECO:0000313" key="14">
    <source>
        <dbReference type="Proteomes" id="UP000255326"/>
    </source>
</evidence>
<evidence type="ECO:0000256" key="1">
    <source>
        <dbReference type="ARBA" id="ARBA00001946"/>
    </source>
</evidence>
<comment type="caution">
    <text evidence="13">The sequence shown here is derived from an EMBL/GenBank/DDBJ whole genome shotgun (WGS) entry which is preliminary data.</text>
</comment>
<evidence type="ECO:0000256" key="8">
    <source>
        <dbReference type="ARBA" id="ARBA00022842"/>
    </source>
</evidence>
<keyword evidence="7" id="KW-0479">Metal-binding</keyword>
<evidence type="ECO:0000256" key="7">
    <source>
        <dbReference type="ARBA" id="ARBA00022723"/>
    </source>
</evidence>
<evidence type="ECO:0000259" key="12">
    <source>
        <dbReference type="Pfam" id="PF00483"/>
    </source>
</evidence>
<evidence type="ECO:0000256" key="2">
    <source>
        <dbReference type="ARBA" id="ARBA00010480"/>
    </source>
</evidence>
<dbReference type="Gene3D" id="3.90.550.10">
    <property type="entry name" value="Spore Coat Polysaccharide Biosynthesis Protein SpsA, Chain A"/>
    <property type="match status" value="1"/>
</dbReference>
<dbReference type="EMBL" id="QQAY01000012">
    <property type="protein sequence ID" value="RDI40106.1"/>
    <property type="molecule type" value="Genomic_DNA"/>
</dbReference>
<dbReference type="RefSeq" id="WP_114746499.1">
    <property type="nucleotide sequence ID" value="NZ_QQAY01000012.1"/>
</dbReference>
<evidence type="ECO:0000256" key="4">
    <source>
        <dbReference type="ARBA" id="ARBA00017654"/>
    </source>
</evidence>
<proteinExistence type="inferred from homology"/>
<name>A0A370GAA1_9BACI</name>
<dbReference type="PANTHER" id="PTHR43532:SF1">
    <property type="entry name" value="GLUCOSE-1-PHOSPHATE THYMIDYLYLTRANSFERASE 1"/>
    <property type="match status" value="1"/>
</dbReference>
<dbReference type="Pfam" id="PF00483">
    <property type="entry name" value="NTP_transferase"/>
    <property type="match status" value="1"/>
</dbReference>
<evidence type="ECO:0000256" key="6">
    <source>
        <dbReference type="ARBA" id="ARBA00022695"/>
    </source>
</evidence>
<gene>
    <name evidence="13" type="ORF">DFR59_11222</name>
</gene>
<dbReference type="GO" id="GO:0008879">
    <property type="term" value="F:glucose-1-phosphate thymidylyltransferase activity"/>
    <property type="evidence" value="ECO:0007669"/>
    <property type="project" value="UniProtKB-EC"/>
</dbReference>
<keyword evidence="6" id="KW-0548">Nucleotidyltransferase</keyword>
<sequence length="242" mass="26916">MKGVILAGGTGTRLYPLTKITNKHLLPVGKEPMIFNPIKQLKSAGIKEILIITSMNHMGEIVRLLGSGKDFGCDFTFKVQEEAKGVAHALYLAKAFAECGKIAVILGDNIATHSIKPFVEEFEQQKKGAKVLLRKVSDPERYGIAALDEKKVIEIEEKPKQPKSSYAVVGIYMYDADVFRLIEGIEPSARGEYEITAVNNIYIDRGELTYNILEGDWTDAGTFASFRYANKILTKTNNRIIE</sequence>
<keyword evidence="14" id="KW-1185">Reference proteome</keyword>
<evidence type="ECO:0000256" key="3">
    <source>
        <dbReference type="ARBA" id="ARBA00012461"/>
    </source>
</evidence>
<keyword evidence="5 13" id="KW-0808">Transferase</keyword>
<evidence type="ECO:0000256" key="10">
    <source>
        <dbReference type="ARBA" id="ARBA00032598"/>
    </source>
</evidence>
<organism evidence="13 14">
    <name type="scientific">Falsibacillus pallidus</name>
    <dbReference type="NCBI Taxonomy" id="493781"/>
    <lineage>
        <taxon>Bacteria</taxon>
        <taxon>Bacillati</taxon>
        <taxon>Bacillota</taxon>
        <taxon>Bacilli</taxon>
        <taxon>Bacillales</taxon>
        <taxon>Bacillaceae</taxon>
        <taxon>Falsibacillus</taxon>
    </lineage>
</organism>
<dbReference type="GO" id="GO:0046872">
    <property type="term" value="F:metal ion binding"/>
    <property type="evidence" value="ECO:0007669"/>
    <property type="project" value="UniProtKB-KW"/>
</dbReference>
<dbReference type="AlphaFoldDB" id="A0A370GAA1"/>
<evidence type="ECO:0000256" key="11">
    <source>
        <dbReference type="ARBA" id="ARBA00049336"/>
    </source>
</evidence>
<dbReference type="InterPro" id="IPR005835">
    <property type="entry name" value="NTP_transferase_dom"/>
</dbReference>
<comment type="cofactor">
    <cofactor evidence="1">
        <name>Mg(2+)</name>
        <dbReference type="ChEBI" id="CHEBI:18420"/>
    </cofactor>
</comment>
<reference evidence="13 14" key="1">
    <citation type="submission" date="2018-07" db="EMBL/GenBank/DDBJ databases">
        <title>Genomic Encyclopedia of Type Strains, Phase IV (KMG-IV): sequencing the most valuable type-strain genomes for metagenomic binning, comparative biology and taxonomic classification.</title>
        <authorList>
            <person name="Goeker M."/>
        </authorList>
    </citation>
    <scope>NUCLEOTIDE SEQUENCE [LARGE SCALE GENOMIC DNA]</scope>
    <source>
        <strain evidence="13 14">DSM 25281</strain>
    </source>
</reference>
<dbReference type="InterPro" id="IPR005907">
    <property type="entry name" value="G1P_thy_trans_s"/>
</dbReference>
<dbReference type="Proteomes" id="UP000255326">
    <property type="component" value="Unassembled WGS sequence"/>
</dbReference>
<evidence type="ECO:0000256" key="9">
    <source>
        <dbReference type="ARBA" id="ARBA00032492"/>
    </source>
</evidence>
<dbReference type="SUPFAM" id="SSF53448">
    <property type="entry name" value="Nucleotide-diphospho-sugar transferases"/>
    <property type="match status" value="1"/>
</dbReference>
<dbReference type="OrthoDB" id="9803871at2"/>
<accession>A0A370GAA1</accession>
<dbReference type="PANTHER" id="PTHR43532">
    <property type="entry name" value="GLUCOSE-1-PHOSPHATE THYMIDYLYLTRANSFERASE"/>
    <property type="match status" value="1"/>
</dbReference>
<feature type="domain" description="Nucleotidyl transferase" evidence="12">
    <location>
        <begin position="2"/>
        <end position="234"/>
    </location>
</feature>
<evidence type="ECO:0000313" key="13">
    <source>
        <dbReference type="EMBL" id="RDI40106.1"/>
    </source>
</evidence>
<comment type="similarity">
    <text evidence="2">Belongs to the glucose-1-phosphate thymidylyltransferase family.</text>
</comment>
<dbReference type="InterPro" id="IPR029044">
    <property type="entry name" value="Nucleotide-diphossugar_trans"/>
</dbReference>
<keyword evidence="8" id="KW-0460">Magnesium</keyword>
<evidence type="ECO:0000256" key="5">
    <source>
        <dbReference type="ARBA" id="ARBA00022679"/>
    </source>
</evidence>
<dbReference type="EC" id="2.7.7.24" evidence="3"/>